<reference evidence="1" key="1">
    <citation type="journal article" date="2014" name="Front. Microbiol.">
        <title>High frequency of phylogenetically diverse reductive dehalogenase-homologous genes in deep subseafloor sedimentary metagenomes.</title>
        <authorList>
            <person name="Kawai M."/>
            <person name="Futagami T."/>
            <person name="Toyoda A."/>
            <person name="Takaki Y."/>
            <person name="Nishi S."/>
            <person name="Hori S."/>
            <person name="Arai W."/>
            <person name="Tsubouchi T."/>
            <person name="Morono Y."/>
            <person name="Uchiyama I."/>
            <person name="Ito T."/>
            <person name="Fujiyama A."/>
            <person name="Inagaki F."/>
            <person name="Takami H."/>
        </authorList>
    </citation>
    <scope>NUCLEOTIDE SEQUENCE</scope>
    <source>
        <strain evidence="1">Expedition CK06-06</strain>
    </source>
</reference>
<sequence>MTGLEALQSVQYVTVKNGRFAVVDVNDWETLIEWLETLEDLEIAKQAFAELKAFDGDRERAGWLPWDEVKEELE</sequence>
<gene>
    <name evidence="1" type="ORF">S03H2_11123</name>
</gene>
<organism evidence="1">
    <name type="scientific">marine sediment metagenome</name>
    <dbReference type="NCBI Taxonomy" id="412755"/>
    <lineage>
        <taxon>unclassified sequences</taxon>
        <taxon>metagenomes</taxon>
        <taxon>ecological metagenomes</taxon>
    </lineage>
</organism>
<name>X1GEF8_9ZZZZ</name>
<evidence type="ECO:0000313" key="1">
    <source>
        <dbReference type="EMBL" id="GAH39959.1"/>
    </source>
</evidence>
<comment type="caution">
    <text evidence="1">The sequence shown here is derived from an EMBL/GenBank/DDBJ whole genome shotgun (WGS) entry which is preliminary data.</text>
</comment>
<dbReference type="AlphaFoldDB" id="X1GEF8"/>
<accession>X1GEF8</accession>
<protein>
    <recommendedName>
        <fullName evidence="2">Prevent-host-death family protein</fullName>
    </recommendedName>
</protein>
<evidence type="ECO:0008006" key="2">
    <source>
        <dbReference type="Google" id="ProtNLM"/>
    </source>
</evidence>
<dbReference type="EMBL" id="BARU01005686">
    <property type="protein sequence ID" value="GAH39959.1"/>
    <property type="molecule type" value="Genomic_DNA"/>
</dbReference>
<proteinExistence type="predicted"/>